<dbReference type="STRING" id="587909.SAMN05421810_10561"/>
<feature type="region of interest" description="Disordered" evidence="1">
    <location>
        <begin position="160"/>
        <end position="184"/>
    </location>
</feature>
<sequence>MRVWHPGAVERVTNGVGGDGQRVENPLTRRDPFARAGGSRGVEDRYRPGTRRTAAEPLRASWRPKTDPERPAGERKRPRQSRLRRVASTYGWRIYALPILVALTALVVFETATTPPTPAEGAATANSGAAVPGGETPLVKENPAEPVDLTIPTAELPEGGEYTQSGQGTWHVVPVPEGRGEKAGTGSRLYTYTVEVEDGIDPASYGGDDAFANSVEGILSDPRSWTGGGQVALQRVDAGAPEPDFRVSLTTPDTAHRPDYCGFQIKYESSCNLSGKKRVIINLARWVRGALAFSGDLTGYRQYAINHEVGHALGKGHEGCAEAGALAPVMMQQSFGVSNDYVADLNKVDPSNYGAVPADGKVCKPNAWPNPQAR</sequence>
<reference evidence="5" key="1">
    <citation type="submission" date="2016-10" db="EMBL/GenBank/DDBJ databases">
        <authorList>
            <person name="Varghese N."/>
            <person name="Submissions S."/>
        </authorList>
    </citation>
    <scope>NUCLEOTIDE SEQUENCE [LARGE SCALE GENOMIC DNA]</scope>
    <source>
        <strain evidence="5">CGMCC 4.5579</strain>
    </source>
</reference>
<keyword evidence="2" id="KW-0472">Membrane</keyword>
<feature type="transmembrane region" description="Helical" evidence="2">
    <location>
        <begin position="90"/>
        <end position="109"/>
    </location>
</feature>
<dbReference type="Pfam" id="PF11350">
    <property type="entry name" value="DUF3152"/>
    <property type="match status" value="1"/>
</dbReference>
<dbReference type="AlphaFoldDB" id="A0A1I5WDX9"/>
<protein>
    <recommendedName>
        <fullName evidence="3">DUF3152 domain-containing protein</fullName>
    </recommendedName>
</protein>
<feature type="compositionally biased region" description="Basic and acidic residues" evidence="1">
    <location>
        <begin position="64"/>
        <end position="75"/>
    </location>
</feature>
<accession>A0A1I5WDX9</accession>
<keyword evidence="2" id="KW-0812">Transmembrane</keyword>
<keyword evidence="5" id="KW-1185">Reference proteome</keyword>
<evidence type="ECO:0000256" key="1">
    <source>
        <dbReference type="SAM" id="MobiDB-lite"/>
    </source>
</evidence>
<evidence type="ECO:0000313" key="5">
    <source>
        <dbReference type="Proteomes" id="UP000198727"/>
    </source>
</evidence>
<evidence type="ECO:0000259" key="3">
    <source>
        <dbReference type="Pfam" id="PF11350"/>
    </source>
</evidence>
<gene>
    <name evidence="4" type="ORF">SAMN05421810_10561</name>
</gene>
<dbReference type="EMBL" id="FOWW01000005">
    <property type="protein sequence ID" value="SFQ17952.1"/>
    <property type="molecule type" value="Genomic_DNA"/>
</dbReference>
<feature type="domain" description="DUF3152" evidence="3">
    <location>
        <begin position="156"/>
        <end position="371"/>
    </location>
</feature>
<evidence type="ECO:0000256" key="2">
    <source>
        <dbReference type="SAM" id="Phobius"/>
    </source>
</evidence>
<proteinExistence type="predicted"/>
<dbReference type="SUPFAM" id="SSF55486">
    <property type="entry name" value="Metalloproteases ('zincins'), catalytic domain"/>
    <property type="match status" value="1"/>
</dbReference>
<keyword evidence="2" id="KW-1133">Transmembrane helix</keyword>
<evidence type="ECO:0000313" key="4">
    <source>
        <dbReference type="EMBL" id="SFQ17952.1"/>
    </source>
</evidence>
<dbReference type="Proteomes" id="UP000198727">
    <property type="component" value="Unassembled WGS sequence"/>
</dbReference>
<organism evidence="4 5">
    <name type="scientific">Amycolatopsis arida</name>
    <dbReference type="NCBI Taxonomy" id="587909"/>
    <lineage>
        <taxon>Bacteria</taxon>
        <taxon>Bacillati</taxon>
        <taxon>Actinomycetota</taxon>
        <taxon>Actinomycetes</taxon>
        <taxon>Pseudonocardiales</taxon>
        <taxon>Pseudonocardiaceae</taxon>
        <taxon>Amycolatopsis</taxon>
    </lineage>
</organism>
<name>A0A1I5WDX9_9PSEU</name>
<dbReference type="InterPro" id="IPR022603">
    <property type="entry name" value="DUF3152"/>
</dbReference>
<feature type="region of interest" description="Disordered" evidence="1">
    <location>
        <begin position="1"/>
        <end position="83"/>
    </location>
</feature>